<keyword evidence="4" id="KW-1185">Reference proteome</keyword>
<feature type="transmembrane region" description="Helical" evidence="1">
    <location>
        <begin position="229"/>
        <end position="256"/>
    </location>
</feature>
<dbReference type="CDD" id="cd04186">
    <property type="entry name" value="GT_2_like_c"/>
    <property type="match status" value="1"/>
</dbReference>
<dbReference type="Proteomes" id="UP001161390">
    <property type="component" value="Unassembled WGS sequence"/>
</dbReference>
<name>A0ABQ5UZC1_9PROT</name>
<keyword evidence="3" id="KW-0808">Transferase</keyword>
<evidence type="ECO:0000256" key="1">
    <source>
        <dbReference type="SAM" id="Phobius"/>
    </source>
</evidence>
<evidence type="ECO:0000313" key="4">
    <source>
        <dbReference type="Proteomes" id="UP001161390"/>
    </source>
</evidence>
<keyword evidence="1" id="KW-0472">Membrane</keyword>
<feature type="domain" description="Glycosyltransferase 2-like" evidence="2">
    <location>
        <begin position="2"/>
        <end position="168"/>
    </location>
</feature>
<evidence type="ECO:0000259" key="2">
    <source>
        <dbReference type="Pfam" id="PF00535"/>
    </source>
</evidence>
<dbReference type="SUPFAM" id="SSF53448">
    <property type="entry name" value="Nucleotide-diphospho-sugar transferases"/>
    <property type="match status" value="1"/>
</dbReference>
<dbReference type="EMBL" id="BSNJ01000001">
    <property type="protein sequence ID" value="GLQ19784.1"/>
    <property type="molecule type" value="Genomic_DNA"/>
</dbReference>
<dbReference type="InterPro" id="IPR029044">
    <property type="entry name" value="Nucleotide-diphossugar_trans"/>
</dbReference>
<dbReference type="PANTHER" id="PTHR43179:SF11">
    <property type="entry name" value="GLYCOSYL TRANSFERASE"/>
    <property type="match status" value="1"/>
</dbReference>
<dbReference type="RefSeq" id="WP_284369726.1">
    <property type="nucleotide sequence ID" value="NZ_BSNJ01000001.1"/>
</dbReference>
<dbReference type="InterPro" id="IPR001173">
    <property type="entry name" value="Glyco_trans_2-like"/>
</dbReference>
<organism evidence="3 4">
    <name type="scientific">Algimonas porphyrae</name>
    <dbReference type="NCBI Taxonomy" id="1128113"/>
    <lineage>
        <taxon>Bacteria</taxon>
        <taxon>Pseudomonadati</taxon>
        <taxon>Pseudomonadota</taxon>
        <taxon>Alphaproteobacteria</taxon>
        <taxon>Maricaulales</taxon>
        <taxon>Robiginitomaculaceae</taxon>
        <taxon>Algimonas</taxon>
    </lineage>
</organism>
<comment type="caution">
    <text evidence="3">The sequence shown here is derived from an EMBL/GenBank/DDBJ whole genome shotgun (WGS) entry which is preliminary data.</text>
</comment>
<keyword evidence="1" id="KW-1133">Transmembrane helix</keyword>
<accession>A0ABQ5UZC1</accession>
<proteinExistence type="predicted"/>
<protein>
    <submittedName>
        <fullName evidence="3">Glycosyl transferase</fullName>
    </submittedName>
</protein>
<dbReference type="Pfam" id="PF00535">
    <property type="entry name" value="Glycos_transf_2"/>
    <property type="match status" value="1"/>
</dbReference>
<reference evidence="3" key="1">
    <citation type="journal article" date="2014" name="Int. J. Syst. Evol. Microbiol.">
        <title>Complete genome of a new Firmicutes species belonging to the dominant human colonic microbiota ('Ruminococcus bicirculans') reveals two chromosomes and a selective capacity to utilize plant glucans.</title>
        <authorList>
            <consortium name="NISC Comparative Sequencing Program"/>
            <person name="Wegmann U."/>
            <person name="Louis P."/>
            <person name="Goesmann A."/>
            <person name="Henrissat B."/>
            <person name="Duncan S.H."/>
            <person name="Flint H.J."/>
        </authorList>
    </citation>
    <scope>NUCLEOTIDE SEQUENCE</scope>
    <source>
        <strain evidence="3">NBRC 108216</strain>
    </source>
</reference>
<dbReference type="GO" id="GO:0016740">
    <property type="term" value="F:transferase activity"/>
    <property type="evidence" value="ECO:0007669"/>
    <property type="project" value="UniProtKB-KW"/>
</dbReference>
<keyword evidence="1" id="KW-0812">Transmembrane</keyword>
<dbReference type="Gene3D" id="3.90.550.10">
    <property type="entry name" value="Spore Coat Polysaccharide Biosynthesis Protein SpsA, Chain A"/>
    <property type="match status" value="1"/>
</dbReference>
<dbReference type="PANTHER" id="PTHR43179">
    <property type="entry name" value="RHAMNOSYLTRANSFERASE WBBL"/>
    <property type="match status" value="1"/>
</dbReference>
<gene>
    <name evidence="3" type="ORF">GCM10007854_07390</name>
</gene>
<reference evidence="3" key="2">
    <citation type="submission" date="2023-01" db="EMBL/GenBank/DDBJ databases">
        <title>Draft genome sequence of Algimonas porphyrae strain NBRC 108216.</title>
        <authorList>
            <person name="Sun Q."/>
            <person name="Mori K."/>
        </authorList>
    </citation>
    <scope>NUCLEOTIDE SEQUENCE</scope>
    <source>
        <strain evidence="3">NBRC 108216</strain>
    </source>
</reference>
<sequence length="316" mass="34722">MIIVNYNGDAYLRRAVEALAAQSLSDFEAFIVDNGSTDGSLASLPDLDARFSLIAAGENLGFAAGNNLAALQARGEWIVTLNPDAFARPDWLANLKKAVTRNPYVTMLGSMQITADRPETFDGTGDELSIFGVAYRAGYGNPVRSLTEDFPVFGPCAAAAAYRRDDFEAAGGFDERFFCYHEDVDLALKMRRLGGRAVQVHDAVVDHVGSGITGTASDFAVYHGTRNRIWTWFASMPTGLMIILLPLHIGANLAYLGWSLFRPGRFAPTARGVKDGLKGLPRILRDRRSYPKGSRIIWPSLVINPFKVMKRRNRID</sequence>
<evidence type="ECO:0000313" key="3">
    <source>
        <dbReference type="EMBL" id="GLQ19784.1"/>
    </source>
</evidence>